<keyword evidence="5 8" id="KW-1133">Transmembrane helix</keyword>
<feature type="transmembrane region" description="Helical" evidence="8">
    <location>
        <begin position="203"/>
        <end position="222"/>
    </location>
</feature>
<dbReference type="PRINTS" id="PR00171">
    <property type="entry name" value="SUGRTRNSPORT"/>
</dbReference>
<sequence>MFSRADYQVYVTGGFAAIGGFLFGYDLGVISGVIVMSNFLVAFGDEASLARGSLTSAVAGSIVGVMSIGCFIGALMAGQASDKLSRKYSIVLFSAIFIASGALQAGSINLTMLLVSRLIAGKVTRLFEFHFTIDLINCVGVSVGALSMIVPVYQSEISTKEIRGRLVSLQQWAITIGIAVSFWTNYGTDMLLSSSSASWRIQLGLQMIPALILAIGIPFFPFSPRWLMANGREKEAMTVLNKIRSSSQQDILIEYNEIKQEIALEREQSIRSYSQLFRFPLRRRLILGVTIQILQQFTGMNSIMYYAPSIFKQAGLSDQRASLLATGINGCVNVLATIPAILFLDKWGRRPILILGAILMSLSMFTMGITMGVHGHTLFNSTTGTVEVIIPSQTASYTIIFFVYVFVAAFAFSWGPTTWLYCTEIFPLSMRAKGTSLTTAAIWVANCVISFGVPVLLENITYGTYLIFGILCISMAVVVFLFYPETKALEKFYVELSSFIQN</sequence>
<comment type="subcellular location">
    <subcellularLocation>
        <location evidence="1">Membrane</location>
        <topology evidence="1">Multi-pass membrane protein</topology>
    </subcellularLocation>
</comment>
<dbReference type="InterPro" id="IPR003663">
    <property type="entry name" value="Sugar/inositol_transpt"/>
</dbReference>
<dbReference type="InterPro" id="IPR005828">
    <property type="entry name" value="MFS_sugar_transport-like"/>
</dbReference>
<dbReference type="PANTHER" id="PTHR48022:SF7">
    <property type="entry name" value="MAJOR FACILITATOR SUPERFAMILY (MFS) PROFILE DOMAIN-CONTAINING PROTEIN-RELATED"/>
    <property type="match status" value="1"/>
</dbReference>
<evidence type="ECO:0000256" key="5">
    <source>
        <dbReference type="ARBA" id="ARBA00022989"/>
    </source>
</evidence>
<evidence type="ECO:0000256" key="6">
    <source>
        <dbReference type="ARBA" id="ARBA00023136"/>
    </source>
</evidence>
<comment type="similarity">
    <text evidence="2 7">Belongs to the major facilitator superfamily. Sugar transporter (TC 2.A.1.1) family.</text>
</comment>
<evidence type="ECO:0000256" key="4">
    <source>
        <dbReference type="ARBA" id="ARBA00022692"/>
    </source>
</evidence>
<evidence type="ECO:0000256" key="2">
    <source>
        <dbReference type="ARBA" id="ARBA00010992"/>
    </source>
</evidence>
<reference evidence="10" key="1">
    <citation type="submission" date="2021-02" db="EMBL/GenBank/DDBJ databases">
        <authorList>
            <person name="Nowell W R."/>
        </authorList>
    </citation>
    <scope>NUCLEOTIDE SEQUENCE</scope>
</reference>
<accession>A0A813WIN2</accession>
<evidence type="ECO:0000313" key="11">
    <source>
        <dbReference type="Proteomes" id="UP000663882"/>
    </source>
</evidence>
<evidence type="ECO:0000259" key="9">
    <source>
        <dbReference type="PROSITE" id="PS50850"/>
    </source>
</evidence>
<evidence type="ECO:0000313" key="10">
    <source>
        <dbReference type="EMBL" id="CAF0858446.1"/>
    </source>
</evidence>
<keyword evidence="3 7" id="KW-0813">Transport</keyword>
<dbReference type="GO" id="GO:0005351">
    <property type="term" value="F:carbohydrate:proton symporter activity"/>
    <property type="evidence" value="ECO:0007669"/>
    <property type="project" value="TreeGrafter"/>
</dbReference>
<feature type="transmembrane region" description="Helical" evidence="8">
    <location>
        <begin position="165"/>
        <end position="183"/>
    </location>
</feature>
<feature type="transmembrane region" description="Helical" evidence="8">
    <location>
        <begin position="285"/>
        <end position="307"/>
    </location>
</feature>
<dbReference type="Proteomes" id="UP000663882">
    <property type="component" value="Unassembled WGS sequence"/>
</dbReference>
<dbReference type="PANTHER" id="PTHR48022">
    <property type="entry name" value="PLASTIDIC GLUCOSE TRANSPORTER 4"/>
    <property type="match status" value="1"/>
</dbReference>
<dbReference type="FunFam" id="1.20.1250.20:FF:000134">
    <property type="entry name" value="MFS sugar transporter protein"/>
    <property type="match status" value="1"/>
</dbReference>
<dbReference type="InterPro" id="IPR036259">
    <property type="entry name" value="MFS_trans_sf"/>
</dbReference>
<evidence type="ECO:0000256" key="1">
    <source>
        <dbReference type="ARBA" id="ARBA00004141"/>
    </source>
</evidence>
<keyword evidence="4 8" id="KW-0812">Transmembrane</keyword>
<dbReference type="PROSITE" id="PS50850">
    <property type="entry name" value="MFS"/>
    <property type="match status" value="1"/>
</dbReference>
<proteinExistence type="inferred from homology"/>
<feature type="transmembrane region" description="Helical" evidence="8">
    <location>
        <begin position="131"/>
        <end position="153"/>
    </location>
</feature>
<dbReference type="OrthoDB" id="6612291at2759"/>
<dbReference type="NCBIfam" id="TIGR00879">
    <property type="entry name" value="SP"/>
    <property type="match status" value="1"/>
</dbReference>
<gene>
    <name evidence="10" type="ORF">RFH988_LOCUS6835</name>
</gene>
<dbReference type="InterPro" id="IPR020846">
    <property type="entry name" value="MFS_dom"/>
</dbReference>
<feature type="transmembrane region" description="Helical" evidence="8">
    <location>
        <begin position="463"/>
        <end position="483"/>
    </location>
</feature>
<comment type="caution">
    <text evidence="10">The sequence shown here is derived from an EMBL/GenBank/DDBJ whole genome shotgun (WGS) entry which is preliminary data.</text>
</comment>
<evidence type="ECO:0000256" key="3">
    <source>
        <dbReference type="ARBA" id="ARBA00022448"/>
    </source>
</evidence>
<keyword evidence="6 8" id="KW-0472">Membrane</keyword>
<dbReference type="Pfam" id="PF00083">
    <property type="entry name" value="Sugar_tr"/>
    <property type="match status" value="2"/>
</dbReference>
<dbReference type="AlphaFoldDB" id="A0A813WIN2"/>
<dbReference type="GO" id="GO:0016020">
    <property type="term" value="C:membrane"/>
    <property type="evidence" value="ECO:0007669"/>
    <property type="project" value="UniProtKB-SubCell"/>
</dbReference>
<feature type="transmembrane region" description="Helical" evidence="8">
    <location>
        <begin position="394"/>
        <end position="415"/>
    </location>
</feature>
<dbReference type="InterPro" id="IPR005829">
    <property type="entry name" value="Sugar_transporter_CS"/>
</dbReference>
<dbReference type="EMBL" id="CAJNOO010000210">
    <property type="protein sequence ID" value="CAF0858446.1"/>
    <property type="molecule type" value="Genomic_DNA"/>
</dbReference>
<feature type="transmembrane region" description="Helical" evidence="8">
    <location>
        <begin position="54"/>
        <end position="78"/>
    </location>
</feature>
<name>A0A813WIN2_9BILA</name>
<evidence type="ECO:0000256" key="7">
    <source>
        <dbReference type="RuleBase" id="RU003346"/>
    </source>
</evidence>
<organism evidence="10 11">
    <name type="scientific">Rotaria sordida</name>
    <dbReference type="NCBI Taxonomy" id="392033"/>
    <lineage>
        <taxon>Eukaryota</taxon>
        <taxon>Metazoa</taxon>
        <taxon>Spiralia</taxon>
        <taxon>Gnathifera</taxon>
        <taxon>Rotifera</taxon>
        <taxon>Eurotatoria</taxon>
        <taxon>Bdelloidea</taxon>
        <taxon>Philodinida</taxon>
        <taxon>Philodinidae</taxon>
        <taxon>Rotaria</taxon>
    </lineage>
</organism>
<feature type="domain" description="Major facilitator superfamily (MFS) profile" evidence="9">
    <location>
        <begin position="12"/>
        <end position="487"/>
    </location>
</feature>
<feature type="transmembrane region" description="Helical" evidence="8">
    <location>
        <begin position="436"/>
        <end position="457"/>
    </location>
</feature>
<feature type="transmembrane region" description="Helical" evidence="8">
    <location>
        <begin position="327"/>
        <end position="345"/>
    </location>
</feature>
<evidence type="ECO:0000256" key="8">
    <source>
        <dbReference type="SAM" id="Phobius"/>
    </source>
</evidence>
<feature type="transmembrane region" description="Helical" evidence="8">
    <location>
        <begin position="7"/>
        <end position="34"/>
    </location>
</feature>
<protein>
    <recommendedName>
        <fullName evidence="9">Major facilitator superfamily (MFS) profile domain-containing protein</fullName>
    </recommendedName>
</protein>
<dbReference type="SUPFAM" id="SSF103473">
    <property type="entry name" value="MFS general substrate transporter"/>
    <property type="match status" value="1"/>
</dbReference>
<dbReference type="PROSITE" id="PS00216">
    <property type="entry name" value="SUGAR_TRANSPORT_1"/>
    <property type="match status" value="1"/>
</dbReference>
<dbReference type="InterPro" id="IPR050360">
    <property type="entry name" value="MFS_Sugar_Transporters"/>
</dbReference>
<feature type="transmembrane region" description="Helical" evidence="8">
    <location>
        <begin position="90"/>
        <end position="119"/>
    </location>
</feature>
<dbReference type="Gene3D" id="1.20.1250.20">
    <property type="entry name" value="MFS general substrate transporter like domains"/>
    <property type="match status" value="1"/>
</dbReference>
<feature type="transmembrane region" description="Helical" evidence="8">
    <location>
        <begin position="352"/>
        <end position="374"/>
    </location>
</feature>